<reference evidence="1" key="1">
    <citation type="submission" date="2020-04" db="EMBL/GenBank/DDBJ databases">
        <authorList>
            <person name="Chiriac C."/>
            <person name="Salcher M."/>
            <person name="Ghai R."/>
            <person name="Kavagutti S V."/>
        </authorList>
    </citation>
    <scope>NUCLEOTIDE SEQUENCE</scope>
</reference>
<evidence type="ECO:0000313" key="1">
    <source>
        <dbReference type="EMBL" id="CAB4138818.1"/>
    </source>
</evidence>
<name>A0A6J5LWA8_9CAUD</name>
<proteinExistence type="predicted"/>
<dbReference type="EMBL" id="LR796362">
    <property type="protein sequence ID" value="CAB4138818.1"/>
    <property type="molecule type" value="Genomic_DNA"/>
</dbReference>
<gene>
    <name evidence="1" type="ORF">UFOVP350_5</name>
</gene>
<protein>
    <submittedName>
        <fullName evidence="1">Uncharacterized protein</fullName>
    </submittedName>
</protein>
<accession>A0A6J5LWA8</accession>
<sequence>MKIKLHIDGREYEATLPDGWEGLTRKEWRALLLLRGSVKVKREIERSAPNALIYYEREVITGIELISYTQVLAALKVLTGWPAKQAMYMTPEACAMAAQEMPWCVLKHSHAKSYMPRVGMWLGPKQMLGNLTWERYALAEEALRGWGEAAQGADEKAMRKKERSLYAVLYAPMGYWKPWIGRVNMLLAHVVRRHTLTNCLMNYSGMREAVMEVYDRVFNGPKGGQQRADQMRRLTIALSGTKFGDMRHTRTENVHNVLAYLTMMEEERIERERAAAARKK</sequence>
<organism evidence="1">
    <name type="scientific">uncultured Caudovirales phage</name>
    <dbReference type="NCBI Taxonomy" id="2100421"/>
    <lineage>
        <taxon>Viruses</taxon>
        <taxon>Duplodnaviria</taxon>
        <taxon>Heunggongvirae</taxon>
        <taxon>Uroviricota</taxon>
        <taxon>Caudoviricetes</taxon>
        <taxon>Peduoviridae</taxon>
        <taxon>Maltschvirus</taxon>
        <taxon>Maltschvirus maltsch</taxon>
    </lineage>
</organism>